<reference evidence="1" key="1">
    <citation type="submission" date="2022-02" db="EMBL/GenBank/DDBJ databases">
        <title>Plant Genome Project.</title>
        <authorList>
            <person name="Zhang R.-G."/>
        </authorList>
    </citation>
    <scope>NUCLEOTIDE SEQUENCE</scope>
    <source>
        <strain evidence="1">AT1</strain>
    </source>
</reference>
<organism evidence="1 2">
    <name type="scientific">Rhododendron molle</name>
    <name type="common">Chinese azalea</name>
    <name type="synonym">Azalea mollis</name>
    <dbReference type="NCBI Taxonomy" id="49168"/>
    <lineage>
        <taxon>Eukaryota</taxon>
        <taxon>Viridiplantae</taxon>
        <taxon>Streptophyta</taxon>
        <taxon>Embryophyta</taxon>
        <taxon>Tracheophyta</taxon>
        <taxon>Spermatophyta</taxon>
        <taxon>Magnoliopsida</taxon>
        <taxon>eudicotyledons</taxon>
        <taxon>Gunneridae</taxon>
        <taxon>Pentapetalae</taxon>
        <taxon>asterids</taxon>
        <taxon>Ericales</taxon>
        <taxon>Ericaceae</taxon>
        <taxon>Ericoideae</taxon>
        <taxon>Rhodoreae</taxon>
        <taxon>Rhododendron</taxon>
    </lineage>
</organism>
<proteinExistence type="predicted"/>
<name>A0ACC0M8N9_RHOML</name>
<comment type="caution">
    <text evidence="1">The sequence shown here is derived from an EMBL/GenBank/DDBJ whole genome shotgun (WGS) entry which is preliminary data.</text>
</comment>
<evidence type="ECO:0000313" key="2">
    <source>
        <dbReference type="Proteomes" id="UP001062846"/>
    </source>
</evidence>
<dbReference type="Proteomes" id="UP001062846">
    <property type="component" value="Chromosome 9"/>
</dbReference>
<dbReference type="EMBL" id="CM046396">
    <property type="protein sequence ID" value="KAI8537356.1"/>
    <property type="molecule type" value="Genomic_DNA"/>
</dbReference>
<sequence length="542" mass="60079">MSCLRQTPLLFLFLFVVSALFSFSQGSSDHDHLQHSNASEFDGEGEFRRVLEETSNKSTTLILAANRTHRRDPLNGFNYYTGGWNLNAHYISSVAFSAVPLFGIAAIWLIVFGLYLCCTCLLRCCCCCGRQKKPYGYSRTAYAISLSLLVLFTIAAIAGSVFLYTGQEKFQESQVTLLSYVLKQADTVVLNLRNVFNYLMGAKKIGEGQAYFSADLQAQIGDMQRNINDFTDNLRNVTGKSTGDIRTYVAPLGVILIYVAAAMLLLAFLGFLFSILGLQGLLYFLVVIAWIAVVVTFTLSGIFLLVHNAVADTCVAMDEWLQNPTTDSALENIIPRADAESAEAILKGTRGVTFALVNATNTAIVNIYNINMPPEAGPLYFNQSGPLMPLLCNPFDSNLTNQQCAPGEVEFRNATEVWKNYICDVSASGICTTPGRVTPNIYDQLTASLNVSYGLYQYGPFLVDFVDSTYLKETFSGITKNCCPSMKKSTKWMYTGFTVVSVSVMLSLILWMVFARERRQRKYTKKHMAGPNGMKGYYRPDA</sequence>
<accession>A0ACC0M8N9</accession>
<evidence type="ECO:0000313" key="1">
    <source>
        <dbReference type="EMBL" id="KAI8537356.1"/>
    </source>
</evidence>
<protein>
    <submittedName>
        <fullName evidence="1">Uncharacterized protein</fullName>
    </submittedName>
</protein>
<keyword evidence="2" id="KW-1185">Reference proteome</keyword>
<gene>
    <name evidence="1" type="ORF">RHMOL_Rhmol09G0017600</name>
</gene>